<keyword evidence="3" id="KW-1185">Reference proteome</keyword>
<protein>
    <submittedName>
        <fullName evidence="2">Histidine phosphatase superfamily protein (Branch 1)</fullName>
    </submittedName>
</protein>
<dbReference type="CDD" id="cd07067">
    <property type="entry name" value="HP_PGM_like"/>
    <property type="match status" value="1"/>
</dbReference>
<dbReference type="InterPro" id="IPR013078">
    <property type="entry name" value="His_Pase_superF_clade-1"/>
</dbReference>
<dbReference type="RefSeq" id="WP_148783121.1">
    <property type="nucleotide sequence ID" value="NZ_VNHU01000007.1"/>
</dbReference>
<evidence type="ECO:0000313" key="2">
    <source>
        <dbReference type="EMBL" id="TYP72245.1"/>
    </source>
</evidence>
<gene>
    <name evidence="2" type="ORF">BD809_107130</name>
</gene>
<dbReference type="SUPFAM" id="SSF53254">
    <property type="entry name" value="Phosphoglycerate mutase-like"/>
    <property type="match status" value="1"/>
</dbReference>
<proteinExistence type="predicted"/>
<dbReference type="PROSITE" id="PS51257">
    <property type="entry name" value="PROKAR_LIPOPROTEIN"/>
    <property type="match status" value="1"/>
</dbReference>
<feature type="signal peptide" evidence="1">
    <location>
        <begin position="1"/>
        <end position="18"/>
    </location>
</feature>
<keyword evidence="1" id="KW-0732">Signal</keyword>
<dbReference type="InterPro" id="IPR029033">
    <property type="entry name" value="His_PPase_superfam"/>
</dbReference>
<dbReference type="AlphaFoldDB" id="A0A5S5BYJ3"/>
<dbReference type="Gene3D" id="3.40.50.1240">
    <property type="entry name" value="Phosphoglycerate mutase-like"/>
    <property type="match status" value="1"/>
</dbReference>
<accession>A0A5S5BYJ3</accession>
<dbReference type="EMBL" id="VNHU01000007">
    <property type="protein sequence ID" value="TYP72245.1"/>
    <property type="molecule type" value="Genomic_DNA"/>
</dbReference>
<evidence type="ECO:0000256" key="1">
    <source>
        <dbReference type="SAM" id="SignalP"/>
    </source>
</evidence>
<sequence length="169" mass="19088">MKKIFVLLLISCTLLSCGQEKSDATTTYIFIRHAEKDLSNPANNNPALTPAGLERALRWAHIIDSIASNVDLVYSTDYDRTISTAKPVADRFDLKIQKYKASKLYSKSFRDKTKGKTVVVVGHSNTTPIFINKIIGKDTYTDIADDDYSKLFIVTMKDDEVFDKTYSFK</sequence>
<reference evidence="2 3" key="1">
    <citation type="submission" date="2019-07" db="EMBL/GenBank/DDBJ databases">
        <title>Genomic Encyclopedia of Archaeal and Bacterial Type Strains, Phase II (KMG-II): from individual species to whole genera.</title>
        <authorList>
            <person name="Goeker M."/>
        </authorList>
    </citation>
    <scope>NUCLEOTIDE SEQUENCE [LARGE SCALE GENOMIC DNA]</scope>
    <source>
        <strain evidence="2 3">DSM 17527</strain>
    </source>
</reference>
<organism evidence="2 3">
    <name type="scientific">Aquimarina intermedia</name>
    <dbReference type="NCBI Taxonomy" id="350814"/>
    <lineage>
        <taxon>Bacteria</taxon>
        <taxon>Pseudomonadati</taxon>
        <taxon>Bacteroidota</taxon>
        <taxon>Flavobacteriia</taxon>
        <taxon>Flavobacteriales</taxon>
        <taxon>Flavobacteriaceae</taxon>
        <taxon>Aquimarina</taxon>
    </lineage>
</organism>
<evidence type="ECO:0000313" key="3">
    <source>
        <dbReference type="Proteomes" id="UP000324376"/>
    </source>
</evidence>
<dbReference type="Proteomes" id="UP000324376">
    <property type="component" value="Unassembled WGS sequence"/>
</dbReference>
<feature type="chain" id="PRO_5024372035" evidence="1">
    <location>
        <begin position="19"/>
        <end position="169"/>
    </location>
</feature>
<dbReference type="Pfam" id="PF00300">
    <property type="entry name" value="His_Phos_1"/>
    <property type="match status" value="1"/>
</dbReference>
<name>A0A5S5BYJ3_9FLAO</name>
<comment type="caution">
    <text evidence="2">The sequence shown here is derived from an EMBL/GenBank/DDBJ whole genome shotgun (WGS) entry which is preliminary data.</text>
</comment>
<dbReference type="OrthoDB" id="3296006at2"/>